<dbReference type="AlphaFoldDB" id="R7TDH8"/>
<dbReference type="HOGENOM" id="CLU_1062634_0_0_1"/>
<evidence type="ECO:0000313" key="1">
    <source>
        <dbReference type="EMBL" id="ELT91562.1"/>
    </source>
</evidence>
<sequence>MIVTRLKAKNKFLLLRLEALVEIDSDNKLPDIYYSKVGIISDMNLKRLDEDDVFDNFLAKIWSQARNSTISYYSFTTKFRGYAASDPMKIPQLNENNKNAPESIVELMQRGVEFGCDQPKLIHERPTFTLVHQGQRETQIDPEEFHDDSKGFIVGHLTSQSNDYPDGFCVQVDFRLDHDVTLVTFSNVQPGEESFMVQFWNIENNRWEYVYKAEDPDSLMVFKYKDGARFLLPVPVRVLRLFPVKWESYAAVPFPKFFECNE</sequence>
<evidence type="ECO:0000313" key="3">
    <source>
        <dbReference type="Proteomes" id="UP000014760"/>
    </source>
</evidence>
<reference evidence="1 3" key="2">
    <citation type="journal article" date="2013" name="Nature">
        <title>Insights into bilaterian evolution from three spiralian genomes.</title>
        <authorList>
            <person name="Simakov O."/>
            <person name="Marletaz F."/>
            <person name="Cho S.J."/>
            <person name="Edsinger-Gonzales E."/>
            <person name="Havlak P."/>
            <person name="Hellsten U."/>
            <person name="Kuo D.H."/>
            <person name="Larsson T."/>
            <person name="Lv J."/>
            <person name="Arendt D."/>
            <person name="Savage R."/>
            <person name="Osoegawa K."/>
            <person name="de Jong P."/>
            <person name="Grimwood J."/>
            <person name="Chapman J.A."/>
            <person name="Shapiro H."/>
            <person name="Aerts A."/>
            <person name="Otillar R.P."/>
            <person name="Terry A.Y."/>
            <person name="Boore J.L."/>
            <person name="Grigoriev I.V."/>
            <person name="Lindberg D.R."/>
            <person name="Seaver E.C."/>
            <person name="Weisblat D.A."/>
            <person name="Putnam N.H."/>
            <person name="Rokhsar D.S."/>
        </authorList>
    </citation>
    <scope>NUCLEOTIDE SEQUENCE</scope>
    <source>
        <strain evidence="1 3">I ESC-2004</strain>
    </source>
</reference>
<dbReference type="Proteomes" id="UP000014760">
    <property type="component" value="Unassembled WGS sequence"/>
</dbReference>
<accession>R7TDH8</accession>
<protein>
    <submittedName>
        <fullName evidence="1 2">Uncharacterized protein</fullName>
    </submittedName>
</protein>
<keyword evidence="3" id="KW-1185">Reference proteome</keyword>
<reference evidence="2" key="3">
    <citation type="submission" date="2015-06" db="UniProtKB">
        <authorList>
            <consortium name="EnsemblMetazoa"/>
        </authorList>
    </citation>
    <scope>IDENTIFICATION</scope>
</reference>
<reference evidence="3" key="1">
    <citation type="submission" date="2012-12" db="EMBL/GenBank/DDBJ databases">
        <authorList>
            <person name="Hellsten U."/>
            <person name="Grimwood J."/>
            <person name="Chapman J.A."/>
            <person name="Shapiro H."/>
            <person name="Aerts A."/>
            <person name="Otillar R.P."/>
            <person name="Terry A.Y."/>
            <person name="Boore J.L."/>
            <person name="Simakov O."/>
            <person name="Marletaz F."/>
            <person name="Cho S.-J."/>
            <person name="Edsinger-Gonzales E."/>
            <person name="Havlak P."/>
            <person name="Kuo D.-H."/>
            <person name="Larsson T."/>
            <person name="Lv J."/>
            <person name="Arendt D."/>
            <person name="Savage R."/>
            <person name="Osoegawa K."/>
            <person name="de Jong P."/>
            <person name="Lindberg D.R."/>
            <person name="Seaver E.C."/>
            <person name="Weisblat D.A."/>
            <person name="Putnam N.H."/>
            <person name="Grigoriev I.V."/>
            <person name="Rokhsar D.S."/>
        </authorList>
    </citation>
    <scope>NUCLEOTIDE SEQUENCE</scope>
    <source>
        <strain evidence="3">I ESC-2004</strain>
    </source>
</reference>
<evidence type="ECO:0000313" key="2">
    <source>
        <dbReference type="EnsemblMetazoa" id="CapteP198412"/>
    </source>
</evidence>
<dbReference type="EnsemblMetazoa" id="CapteT198412">
    <property type="protein sequence ID" value="CapteP198412"/>
    <property type="gene ID" value="CapteG198412"/>
</dbReference>
<gene>
    <name evidence="1" type="ORF">CAPTEDRAFT_198412</name>
</gene>
<dbReference type="EMBL" id="AMQN01013739">
    <property type="status" value="NOT_ANNOTATED_CDS"/>
    <property type="molecule type" value="Genomic_DNA"/>
</dbReference>
<organism evidence="1">
    <name type="scientific">Capitella teleta</name>
    <name type="common">Polychaete worm</name>
    <dbReference type="NCBI Taxonomy" id="283909"/>
    <lineage>
        <taxon>Eukaryota</taxon>
        <taxon>Metazoa</taxon>
        <taxon>Spiralia</taxon>
        <taxon>Lophotrochozoa</taxon>
        <taxon>Annelida</taxon>
        <taxon>Polychaeta</taxon>
        <taxon>Sedentaria</taxon>
        <taxon>Scolecida</taxon>
        <taxon>Capitellidae</taxon>
        <taxon>Capitella</taxon>
    </lineage>
</organism>
<dbReference type="EMBL" id="KB310442">
    <property type="protein sequence ID" value="ELT91562.1"/>
    <property type="molecule type" value="Genomic_DNA"/>
</dbReference>
<name>R7TDH8_CAPTE</name>
<proteinExistence type="predicted"/>